<feature type="non-terminal residue" evidence="2">
    <location>
        <position position="77"/>
    </location>
</feature>
<dbReference type="EMBL" id="ASHM01068564">
    <property type="protein sequence ID" value="PNX54607.1"/>
    <property type="molecule type" value="Genomic_DNA"/>
</dbReference>
<dbReference type="InterPro" id="IPR039279">
    <property type="entry name" value="QRT3-like"/>
</dbReference>
<organism evidence="2 3">
    <name type="scientific">Trifolium pratense</name>
    <name type="common">Red clover</name>
    <dbReference type="NCBI Taxonomy" id="57577"/>
    <lineage>
        <taxon>Eukaryota</taxon>
        <taxon>Viridiplantae</taxon>
        <taxon>Streptophyta</taxon>
        <taxon>Embryophyta</taxon>
        <taxon>Tracheophyta</taxon>
        <taxon>Spermatophyta</taxon>
        <taxon>Magnoliopsida</taxon>
        <taxon>eudicotyledons</taxon>
        <taxon>Gunneridae</taxon>
        <taxon>Pentapetalae</taxon>
        <taxon>rosids</taxon>
        <taxon>fabids</taxon>
        <taxon>Fabales</taxon>
        <taxon>Fabaceae</taxon>
        <taxon>Papilionoideae</taxon>
        <taxon>50 kb inversion clade</taxon>
        <taxon>NPAAA clade</taxon>
        <taxon>Hologalegina</taxon>
        <taxon>IRL clade</taxon>
        <taxon>Trifolieae</taxon>
        <taxon>Trifolium</taxon>
    </lineage>
</organism>
<evidence type="ECO:0000313" key="2">
    <source>
        <dbReference type="EMBL" id="PNX54607.1"/>
    </source>
</evidence>
<feature type="region of interest" description="Disordered" evidence="1">
    <location>
        <begin position="1"/>
        <end position="21"/>
    </location>
</feature>
<comment type="caution">
    <text evidence="2">The sequence shown here is derived from an EMBL/GenBank/DDBJ whole genome shotgun (WGS) entry which is preliminary data.</text>
</comment>
<reference evidence="2 3" key="1">
    <citation type="journal article" date="2014" name="Am. J. Bot.">
        <title>Genome assembly and annotation for red clover (Trifolium pratense; Fabaceae).</title>
        <authorList>
            <person name="Istvanek J."/>
            <person name="Jaros M."/>
            <person name="Krenek A."/>
            <person name="Repkova J."/>
        </authorList>
    </citation>
    <scope>NUCLEOTIDE SEQUENCE [LARGE SCALE GENOMIC DNA]</scope>
    <source>
        <strain evidence="3">cv. Tatra</strain>
        <tissue evidence="2">Young leaves</tissue>
    </source>
</reference>
<dbReference type="STRING" id="57577.A0A2K3JKR0"/>
<reference evidence="2 3" key="2">
    <citation type="journal article" date="2017" name="Front. Plant Sci.">
        <title>Gene Classification and Mining of Molecular Markers Useful in Red Clover (Trifolium pratense) Breeding.</title>
        <authorList>
            <person name="Istvanek J."/>
            <person name="Dluhosova J."/>
            <person name="Dluhos P."/>
            <person name="Patkova L."/>
            <person name="Nedelnik J."/>
            <person name="Repkova J."/>
        </authorList>
    </citation>
    <scope>NUCLEOTIDE SEQUENCE [LARGE SCALE GENOMIC DNA]</scope>
    <source>
        <strain evidence="3">cv. Tatra</strain>
        <tissue evidence="2">Young leaves</tissue>
    </source>
</reference>
<dbReference type="Proteomes" id="UP000236291">
    <property type="component" value="Unassembled WGS sequence"/>
</dbReference>
<proteinExistence type="predicted"/>
<dbReference type="GO" id="GO:0004650">
    <property type="term" value="F:polygalacturonase activity"/>
    <property type="evidence" value="ECO:0007669"/>
    <property type="project" value="InterPro"/>
</dbReference>
<dbReference type="AlphaFoldDB" id="A0A2K3JKR0"/>
<accession>A0A2K3JKR0</accession>
<sequence length="77" mass="7890">MSNRVLYPSEYGGDPTGSEESSDAIMKAVEDAFKLQKGGIELVAGVNDLGGVVIDLGGGDYKISKPITFSPGGGNIV</sequence>
<evidence type="ECO:0000256" key="1">
    <source>
        <dbReference type="SAM" id="MobiDB-lite"/>
    </source>
</evidence>
<protein>
    <submittedName>
        <fullName evidence="2">Polygalacturonase QRT3-like protein</fullName>
    </submittedName>
</protein>
<evidence type="ECO:0000313" key="3">
    <source>
        <dbReference type="Proteomes" id="UP000236291"/>
    </source>
</evidence>
<dbReference type="PANTHER" id="PTHR33928:SF5">
    <property type="entry name" value="POLYGALACTURONASE QRT3-LIKE PROTEIN"/>
    <property type="match status" value="1"/>
</dbReference>
<name>A0A2K3JKR0_TRIPR</name>
<dbReference type="PANTHER" id="PTHR33928">
    <property type="entry name" value="POLYGALACTURONASE QRT3"/>
    <property type="match status" value="1"/>
</dbReference>
<gene>
    <name evidence="2" type="ORF">L195_g048227</name>
</gene>